<reference evidence="2 3" key="1">
    <citation type="submission" date="2011-09" db="EMBL/GenBank/DDBJ databases">
        <title>The Genome Sequence of Bacillus smithii 7_3_47FAA.</title>
        <authorList>
            <consortium name="The Broad Institute Genome Sequencing Platform"/>
            <person name="Earl A."/>
            <person name="Ward D."/>
            <person name="Feldgarden M."/>
            <person name="Gevers D."/>
            <person name="Daigneault M."/>
            <person name="Strauss J."/>
            <person name="Allen-Vercoe E."/>
            <person name="Young S.K."/>
            <person name="Zeng Q."/>
            <person name="Gargeya S."/>
            <person name="Fitzgerald M."/>
            <person name="Haas B."/>
            <person name="Abouelleil A."/>
            <person name="Alvarado L."/>
            <person name="Arachchi H.M."/>
            <person name="Berlin A."/>
            <person name="Brown A."/>
            <person name="Chapman S.B."/>
            <person name="Chen Z."/>
            <person name="Dunbar C."/>
            <person name="Freedman E."/>
            <person name="Gearin G."/>
            <person name="Goldberg J."/>
            <person name="Griggs A."/>
            <person name="Gujja S."/>
            <person name="Heiman D."/>
            <person name="Howarth C."/>
            <person name="Larson L."/>
            <person name="Lui A."/>
            <person name="MacDonald P.J.P."/>
            <person name="Montmayeur A."/>
            <person name="Murphy C."/>
            <person name="Neiman D."/>
            <person name="Pearson M."/>
            <person name="Priest M."/>
            <person name="Roberts A."/>
            <person name="Saif S."/>
            <person name="Shea T."/>
            <person name="Shenoy N."/>
            <person name="Sisk P."/>
            <person name="Stolte C."/>
            <person name="Sykes S."/>
            <person name="Wortman J."/>
            <person name="Nusbaum C."/>
            <person name="Birren B."/>
        </authorList>
    </citation>
    <scope>NUCLEOTIDE SEQUENCE [LARGE SCALE GENOMIC DNA]</scope>
    <source>
        <strain evidence="2 3">7_3_47FAA</strain>
    </source>
</reference>
<protein>
    <recommendedName>
        <fullName evidence="1">Metallo-beta-lactamase domain-containing protein</fullName>
    </recommendedName>
</protein>
<dbReference type="HOGENOM" id="CLU_061385_1_0_9"/>
<evidence type="ECO:0000259" key="1">
    <source>
        <dbReference type="SMART" id="SM00849"/>
    </source>
</evidence>
<dbReference type="InterPro" id="IPR036866">
    <property type="entry name" value="RibonucZ/Hydroxyglut_hydro"/>
</dbReference>
<accession>G9QHU8</accession>
<dbReference type="SMART" id="SM00849">
    <property type="entry name" value="Lactamase_B"/>
    <property type="match status" value="1"/>
</dbReference>
<proteinExistence type="predicted"/>
<sequence length="327" mass="36908">MERGDTMPSAQYLGHGISLLDVRDLGREKRTGTYVIQEEKLTIIETSGSPSIPYILQGLEQLGLKAADIQYIIVTHIHLDHAGGAGLLLEKCPKAKVIVHPKGKRHLIDPSRLIQGAKAVYGEKFEEFFEPVVPVPEDRLIVKRDGETLEIGHDRILTFLDTPGHAYHHFSIYDPKSNGIFTGDTVGIIYTPLLENGLDFYLPTTSPNHFNPEAMLQSADRIEKLGISRIYFGHFGMSEDPSAAFRQLRFWLPIFVEAGQQVADSSLSFEKKTEAVYQTLKKKVTRYLDERKVPRTSNVYEILDLDLTICSMGIVDYFQKRMAKSEK</sequence>
<evidence type="ECO:0000313" key="2">
    <source>
        <dbReference type="EMBL" id="EHL79295.1"/>
    </source>
</evidence>
<gene>
    <name evidence="2" type="ORF">HMPREF1015_01312</name>
</gene>
<dbReference type="InterPro" id="IPR050855">
    <property type="entry name" value="NDM-1-like"/>
</dbReference>
<dbReference type="PATRIC" id="fig|665952.3.peg.506"/>
<dbReference type="Proteomes" id="UP000011747">
    <property type="component" value="Unassembled WGS sequence"/>
</dbReference>
<dbReference type="Gene3D" id="3.60.15.10">
    <property type="entry name" value="Ribonuclease Z/Hydroxyacylglutathione hydrolase-like"/>
    <property type="match status" value="1"/>
</dbReference>
<organism evidence="2 3">
    <name type="scientific">Bacillus smithii 7_3_47FAA</name>
    <dbReference type="NCBI Taxonomy" id="665952"/>
    <lineage>
        <taxon>Bacteria</taxon>
        <taxon>Bacillati</taxon>
        <taxon>Bacillota</taxon>
        <taxon>Bacilli</taxon>
        <taxon>Bacillales</taxon>
        <taxon>Bacillaceae</taxon>
        <taxon>Bacillus</taxon>
    </lineage>
</organism>
<comment type="caution">
    <text evidence="2">The sequence shown here is derived from an EMBL/GenBank/DDBJ whole genome shotgun (WGS) entry which is preliminary data.</text>
</comment>
<dbReference type="CDD" id="cd07726">
    <property type="entry name" value="ST1585-like_MBL-fold"/>
    <property type="match status" value="1"/>
</dbReference>
<name>G9QHU8_9BACI</name>
<dbReference type="SUPFAM" id="SSF56281">
    <property type="entry name" value="Metallo-hydrolase/oxidoreductase"/>
    <property type="match status" value="1"/>
</dbReference>
<dbReference type="EMBL" id="ACWF01000020">
    <property type="protein sequence ID" value="EHL79295.1"/>
    <property type="molecule type" value="Genomic_DNA"/>
</dbReference>
<dbReference type="PANTHER" id="PTHR42951:SF22">
    <property type="entry name" value="METALLO BETA-LACTAMASE SUPERFAMILY LIPOPROTEIN"/>
    <property type="match status" value="1"/>
</dbReference>
<keyword evidence="3" id="KW-1185">Reference proteome</keyword>
<dbReference type="InterPro" id="IPR001279">
    <property type="entry name" value="Metallo-B-lactamas"/>
</dbReference>
<dbReference type="AlphaFoldDB" id="G9QHU8"/>
<dbReference type="InterPro" id="IPR037482">
    <property type="entry name" value="ST1585_MBL-fold"/>
</dbReference>
<feature type="domain" description="Metallo-beta-lactamase" evidence="1">
    <location>
        <begin position="30"/>
        <end position="234"/>
    </location>
</feature>
<evidence type="ECO:0000313" key="3">
    <source>
        <dbReference type="Proteomes" id="UP000011747"/>
    </source>
</evidence>
<dbReference type="Pfam" id="PF00753">
    <property type="entry name" value="Lactamase_B"/>
    <property type="match status" value="1"/>
</dbReference>
<dbReference type="PANTHER" id="PTHR42951">
    <property type="entry name" value="METALLO-BETA-LACTAMASE DOMAIN-CONTAINING"/>
    <property type="match status" value="1"/>
</dbReference>